<proteinExistence type="predicted"/>
<feature type="region of interest" description="Disordered" evidence="1">
    <location>
        <begin position="1"/>
        <end position="24"/>
    </location>
</feature>
<dbReference type="EMBL" id="PDLM01000005">
    <property type="protein sequence ID" value="RDW77385.1"/>
    <property type="molecule type" value="Genomic_DNA"/>
</dbReference>
<evidence type="ECO:0000256" key="1">
    <source>
        <dbReference type="SAM" id="MobiDB-lite"/>
    </source>
</evidence>
<sequence length="124" mass="13340">MPKPKPKPEPEDERAGVARSSSSDWHGKVALCCVVDARPAAGRWGAYYYRRSCTMDSGVLAVTQHSSLWWLATRLVCTKRTETHAGEQRAAGLVMAASGLAKAEPFHGDGNARKARSGTDKGKA</sequence>
<feature type="compositionally biased region" description="Basic and acidic residues" evidence="1">
    <location>
        <begin position="1"/>
        <end position="16"/>
    </location>
</feature>
<comment type="caution">
    <text evidence="2">The sequence shown here is derived from an EMBL/GenBank/DDBJ whole genome shotgun (WGS) entry which is preliminary data.</text>
</comment>
<dbReference type="Proteomes" id="UP000256645">
    <property type="component" value="Unassembled WGS sequence"/>
</dbReference>
<feature type="compositionally biased region" description="Basic and acidic residues" evidence="1">
    <location>
        <begin position="104"/>
        <end position="124"/>
    </location>
</feature>
<keyword evidence="3" id="KW-1185">Reference proteome</keyword>
<feature type="region of interest" description="Disordered" evidence="1">
    <location>
        <begin position="103"/>
        <end position="124"/>
    </location>
</feature>
<name>A0A3D8RTP9_9HELO</name>
<reference evidence="2 3" key="1">
    <citation type="journal article" date="2018" name="IMA Fungus">
        <title>IMA Genome-F 9: Draft genome sequence of Annulohypoxylon stygium, Aspergillus mulundensis, Berkeleyomyces basicola (syn. Thielaviopsis basicola), Ceratocystis smalleyi, two Cercospora beticola strains, Coleophoma cylindrospora, Fusarium fracticaudum, Phialophora cf. hyalina, and Morchella septimelata.</title>
        <authorList>
            <person name="Wingfield B.D."/>
            <person name="Bills G.F."/>
            <person name="Dong Y."/>
            <person name="Huang W."/>
            <person name="Nel W.J."/>
            <person name="Swalarsk-Parry B.S."/>
            <person name="Vaghefi N."/>
            <person name="Wilken P.M."/>
            <person name="An Z."/>
            <person name="de Beer Z.W."/>
            <person name="De Vos L."/>
            <person name="Chen L."/>
            <person name="Duong T.A."/>
            <person name="Gao Y."/>
            <person name="Hammerbacher A."/>
            <person name="Kikkert J.R."/>
            <person name="Li Y."/>
            <person name="Li H."/>
            <person name="Li K."/>
            <person name="Li Q."/>
            <person name="Liu X."/>
            <person name="Ma X."/>
            <person name="Naidoo K."/>
            <person name="Pethybridge S.J."/>
            <person name="Sun J."/>
            <person name="Steenkamp E.T."/>
            <person name="van der Nest M.A."/>
            <person name="van Wyk S."/>
            <person name="Wingfield M.J."/>
            <person name="Xiong C."/>
            <person name="Yue Q."/>
            <person name="Zhang X."/>
        </authorList>
    </citation>
    <scope>NUCLEOTIDE SEQUENCE [LARGE SCALE GENOMIC DNA]</scope>
    <source>
        <strain evidence="2 3">BP6252</strain>
    </source>
</reference>
<protein>
    <submittedName>
        <fullName evidence="2">Uncharacterized protein</fullName>
    </submittedName>
</protein>
<dbReference type="AlphaFoldDB" id="A0A3D8RTP9"/>
<organism evidence="2 3">
    <name type="scientific">Coleophoma cylindrospora</name>
    <dbReference type="NCBI Taxonomy" id="1849047"/>
    <lineage>
        <taxon>Eukaryota</taxon>
        <taxon>Fungi</taxon>
        <taxon>Dikarya</taxon>
        <taxon>Ascomycota</taxon>
        <taxon>Pezizomycotina</taxon>
        <taxon>Leotiomycetes</taxon>
        <taxon>Helotiales</taxon>
        <taxon>Dermateaceae</taxon>
        <taxon>Coleophoma</taxon>
    </lineage>
</organism>
<gene>
    <name evidence="2" type="ORF">BP6252_05438</name>
</gene>
<accession>A0A3D8RTP9</accession>
<evidence type="ECO:0000313" key="3">
    <source>
        <dbReference type="Proteomes" id="UP000256645"/>
    </source>
</evidence>
<evidence type="ECO:0000313" key="2">
    <source>
        <dbReference type="EMBL" id="RDW77385.1"/>
    </source>
</evidence>